<dbReference type="EMBL" id="JACHIG010000006">
    <property type="protein sequence ID" value="MBB5033586.1"/>
    <property type="molecule type" value="Genomic_DNA"/>
</dbReference>
<accession>A0A7W7YCB6</accession>
<dbReference type="AlphaFoldDB" id="A0A7W7YCB6"/>
<keyword evidence="3" id="KW-1185">Reference proteome</keyword>
<proteinExistence type="predicted"/>
<dbReference type="Proteomes" id="UP000590740">
    <property type="component" value="Unassembled WGS sequence"/>
</dbReference>
<protein>
    <submittedName>
        <fullName evidence="2">Putative nucleic acid-binding Zn ribbon protein</fullName>
    </submittedName>
</protein>
<organism evidence="2 3">
    <name type="scientific">Prosthecobacter vanneervenii</name>
    <dbReference type="NCBI Taxonomy" id="48466"/>
    <lineage>
        <taxon>Bacteria</taxon>
        <taxon>Pseudomonadati</taxon>
        <taxon>Verrucomicrobiota</taxon>
        <taxon>Verrucomicrobiia</taxon>
        <taxon>Verrucomicrobiales</taxon>
        <taxon>Verrucomicrobiaceae</taxon>
        <taxon>Prosthecobacter</taxon>
    </lineage>
</organism>
<evidence type="ECO:0000313" key="3">
    <source>
        <dbReference type="Proteomes" id="UP000590740"/>
    </source>
</evidence>
<feature type="region of interest" description="Disordered" evidence="1">
    <location>
        <begin position="28"/>
        <end position="75"/>
    </location>
</feature>
<gene>
    <name evidence="2" type="ORF">HNQ65_003174</name>
</gene>
<sequence>MPTYVYETIPQFEGEPAKRFEIRQSMKDAPLTQHPDSGQPVRRVPIGGTGIMGGGSSGGSMPSGGGSCGSGCGCH</sequence>
<evidence type="ECO:0000313" key="2">
    <source>
        <dbReference type="EMBL" id="MBB5033586.1"/>
    </source>
</evidence>
<evidence type="ECO:0000256" key="1">
    <source>
        <dbReference type="SAM" id="MobiDB-lite"/>
    </source>
</evidence>
<dbReference type="RefSeq" id="WP_184340534.1">
    <property type="nucleotide sequence ID" value="NZ_JACHIG010000006.1"/>
</dbReference>
<feature type="compositionally biased region" description="Gly residues" evidence="1">
    <location>
        <begin position="47"/>
        <end position="75"/>
    </location>
</feature>
<reference evidence="2 3" key="1">
    <citation type="submission" date="2020-08" db="EMBL/GenBank/DDBJ databases">
        <title>Genomic Encyclopedia of Type Strains, Phase IV (KMG-IV): sequencing the most valuable type-strain genomes for metagenomic binning, comparative biology and taxonomic classification.</title>
        <authorList>
            <person name="Goeker M."/>
        </authorList>
    </citation>
    <scope>NUCLEOTIDE SEQUENCE [LARGE SCALE GENOMIC DNA]</scope>
    <source>
        <strain evidence="2 3">DSM 12252</strain>
    </source>
</reference>
<comment type="caution">
    <text evidence="2">The sequence shown here is derived from an EMBL/GenBank/DDBJ whole genome shotgun (WGS) entry which is preliminary data.</text>
</comment>
<name>A0A7W7YCB6_9BACT</name>